<name>U5EJH5_NOCAS</name>
<reference evidence="1 2" key="1">
    <citation type="journal article" date="2014" name="BMC Genomics">
        <title>Genome based analysis of type-I polyketide synthase and nonribosomal peptide synthetase gene clusters in seven strains of five representative Nocardia species.</title>
        <authorList>
            <person name="Komaki H."/>
            <person name="Ichikawa N."/>
            <person name="Hosoyama A."/>
            <person name="Takahashi-Nakaguchi A."/>
            <person name="Matsuzawa T."/>
            <person name="Suzuki K."/>
            <person name="Fujita N."/>
            <person name="Gonoi T."/>
        </authorList>
    </citation>
    <scope>NUCLEOTIDE SEQUENCE [LARGE SCALE GENOMIC DNA]</scope>
    <source>
        <strain evidence="1 2">NBRC 15531</strain>
    </source>
</reference>
<sequence>MGTRPHPGFEWSAQRHLLLRSHRALPTGAPPSSDPLALHPPRGIGKISGMRSKQLRKTARPHQISRSAGLALGAILLSLSTAACAGTVSGQAEPTAGIADPKLDTTTPKLPKIGDCTKIDNFTHHGPITVMDCNDPTATKKVTAVEIVTDDQKRTVDCLDKEVTLIISGLKDGSLGVAHGCAGQNLTIGRCYVPMVSLFTYDSTCTDPGSIRLDRTLTGITEISQCDPAFAPNDYAAQMKYITAKVYNFIDKRSGVAYCFREK</sequence>
<proteinExistence type="predicted"/>
<comment type="caution">
    <text evidence="1">The sequence shown here is derived from an EMBL/GenBank/DDBJ whole genome shotgun (WGS) entry which is preliminary data.</text>
</comment>
<keyword evidence="2" id="KW-1185">Reference proteome</keyword>
<accession>U5EJH5</accession>
<dbReference type="AlphaFoldDB" id="U5EJH5"/>
<dbReference type="EMBL" id="BAFO02000030">
    <property type="protein sequence ID" value="GAD85274.1"/>
    <property type="molecule type" value="Genomic_DNA"/>
</dbReference>
<dbReference type="Proteomes" id="UP000017048">
    <property type="component" value="Unassembled WGS sequence"/>
</dbReference>
<evidence type="ECO:0000313" key="1">
    <source>
        <dbReference type="EMBL" id="GAD85274.1"/>
    </source>
</evidence>
<protein>
    <submittedName>
        <fullName evidence="1">Uncharacterized protein</fullName>
    </submittedName>
</protein>
<gene>
    <name evidence="1" type="ORF">NCAST_30_00440</name>
</gene>
<dbReference type="eggNOG" id="ENOG50329C1">
    <property type="taxonomic scope" value="Bacteria"/>
</dbReference>
<evidence type="ECO:0000313" key="2">
    <source>
        <dbReference type="Proteomes" id="UP000017048"/>
    </source>
</evidence>
<organism evidence="1 2">
    <name type="scientific">Nocardia asteroides NBRC 15531</name>
    <dbReference type="NCBI Taxonomy" id="1110697"/>
    <lineage>
        <taxon>Bacteria</taxon>
        <taxon>Bacillati</taxon>
        <taxon>Actinomycetota</taxon>
        <taxon>Actinomycetes</taxon>
        <taxon>Mycobacteriales</taxon>
        <taxon>Nocardiaceae</taxon>
        <taxon>Nocardia</taxon>
    </lineage>
</organism>